<comment type="caution">
    <text evidence="2">The sequence shown here is derived from an EMBL/GenBank/DDBJ whole genome shotgun (WGS) entry which is preliminary data.</text>
</comment>
<accession>A0A6A2YD51</accession>
<feature type="region of interest" description="Disordered" evidence="1">
    <location>
        <begin position="41"/>
        <end position="86"/>
    </location>
</feature>
<proteinExistence type="predicted"/>
<evidence type="ECO:0000313" key="2">
    <source>
        <dbReference type="EMBL" id="KAE8673509.1"/>
    </source>
</evidence>
<dbReference type="EMBL" id="VEPZ02001427">
    <property type="protein sequence ID" value="KAE8673509.1"/>
    <property type="molecule type" value="Genomic_DNA"/>
</dbReference>
<gene>
    <name evidence="2" type="ORF">F3Y22_tig00111783pilonHSYRG00569</name>
</gene>
<name>A0A6A2YD51_HIBSY</name>
<feature type="compositionally biased region" description="Polar residues" evidence="1">
    <location>
        <begin position="132"/>
        <end position="144"/>
    </location>
</feature>
<evidence type="ECO:0000256" key="1">
    <source>
        <dbReference type="SAM" id="MobiDB-lite"/>
    </source>
</evidence>
<feature type="region of interest" description="Disordered" evidence="1">
    <location>
        <begin position="132"/>
        <end position="163"/>
    </location>
</feature>
<protein>
    <submittedName>
        <fullName evidence="2">Uncharacterized protein</fullName>
    </submittedName>
</protein>
<sequence length="243" mass="27500">MLHSLNSTLIIFFLPMDTYKRSPLKPWKKGPTRAKAALKTLPASTEASANAPGANGWPKYESPRNETASGWALSPPRRKPPWLPINNPSNRVRKFKWIPSKNFISMFPSSTGLLNINAQPSVHVIHQRLQELKQNGVSKPSSSSSEDHRRKEKDVEVSQEKPQIDLHEFLQQLGIKKEEKKSEESDDDNDNIESSTAMDSSMKDYDDFAAFAENNFNWVAMIDMHGELSPASKFMMITLMKKS</sequence>
<reference evidence="2" key="1">
    <citation type="submission" date="2019-09" db="EMBL/GenBank/DDBJ databases">
        <title>Draft genome information of white flower Hibiscus syriacus.</title>
        <authorList>
            <person name="Kim Y.-M."/>
        </authorList>
    </citation>
    <scope>NUCLEOTIDE SEQUENCE [LARGE SCALE GENOMIC DNA]</scope>
    <source>
        <strain evidence="2">YM2019G1</strain>
    </source>
</reference>
<keyword evidence="3" id="KW-1185">Reference proteome</keyword>
<evidence type="ECO:0000313" key="3">
    <source>
        <dbReference type="Proteomes" id="UP000436088"/>
    </source>
</evidence>
<feature type="region of interest" description="Disordered" evidence="1">
    <location>
        <begin position="175"/>
        <end position="198"/>
    </location>
</feature>
<dbReference type="AlphaFoldDB" id="A0A6A2YD51"/>
<dbReference type="Proteomes" id="UP000436088">
    <property type="component" value="Unassembled WGS sequence"/>
</dbReference>
<feature type="compositionally biased region" description="Basic and acidic residues" evidence="1">
    <location>
        <begin position="145"/>
        <end position="163"/>
    </location>
</feature>
<organism evidence="2 3">
    <name type="scientific">Hibiscus syriacus</name>
    <name type="common">Rose of Sharon</name>
    <dbReference type="NCBI Taxonomy" id="106335"/>
    <lineage>
        <taxon>Eukaryota</taxon>
        <taxon>Viridiplantae</taxon>
        <taxon>Streptophyta</taxon>
        <taxon>Embryophyta</taxon>
        <taxon>Tracheophyta</taxon>
        <taxon>Spermatophyta</taxon>
        <taxon>Magnoliopsida</taxon>
        <taxon>eudicotyledons</taxon>
        <taxon>Gunneridae</taxon>
        <taxon>Pentapetalae</taxon>
        <taxon>rosids</taxon>
        <taxon>malvids</taxon>
        <taxon>Malvales</taxon>
        <taxon>Malvaceae</taxon>
        <taxon>Malvoideae</taxon>
        <taxon>Hibiscus</taxon>
    </lineage>
</organism>